<evidence type="ECO:0000313" key="1">
    <source>
        <dbReference type="EMBL" id="GII23510.1"/>
    </source>
</evidence>
<dbReference type="AlphaFoldDB" id="A0A8J3X0L8"/>
<proteinExistence type="predicted"/>
<comment type="caution">
    <text evidence="1">The sequence shown here is derived from an EMBL/GenBank/DDBJ whole genome shotgun (WGS) entry which is preliminary data.</text>
</comment>
<dbReference type="Proteomes" id="UP000599074">
    <property type="component" value="Unassembled WGS sequence"/>
</dbReference>
<reference evidence="1" key="1">
    <citation type="submission" date="2021-01" db="EMBL/GenBank/DDBJ databases">
        <title>Whole genome shotgun sequence of Planosporangium mesophilum NBRC 109066.</title>
        <authorList>
            <person name="Komaki H."/>
            <person name="Tamura T."/>
        </authorList>
    </citation>
    <scope>NUCLEOTIDE SEQUENCE</scope>
    <source>
        <strain evidence="1">NBRC 109066</strain>
    </source>
</reference>
<dbReference type="RefSeq" id="WP_168116312.1">
    <property type="nucleotide sequence ID" value="NZ_BOON01000029.1"/>
</dbReference>
<dbReference type="EMBL" id="BOON01000029">
    <property type="protein sequence ID" value="GII23510.1"/>
    <property type="molecule type" value="Genomic_DNA"/>
</dbReference>
<accession>A0A8J3X0L8</accession>
<keyword evidence="2" id="KW-1185">Reference proteome</keyword>
<evidence type="ECO:0000313" key="2">
    <source>
        <dbReference type="Proteomes" id="UP000599074"/>
    </source>
</evidence>
<organism evidence="1 2">
    <name type="scientific">Planosporangium mesophilum</name>
    <dbReference type="NCBI Taxonomy" id="689768"/>
    <lineage>
        <taxon>Bacteria</taxon>
        <taxon>Bacillati</taxon>
        <taxon>Actinomycetota</taxon>
        <taxon>Actinomycetes</taxon>
        <taxon>Micromonosporales</taxon>
        <taxon>Micromonosporaceae</taxon>
        <taxon>Planosporangium</taxon>
    </lineage>
</organism>
<gene>
    <name evidence="1" type="ORF">Pme01_31070</name>
</gene>
<sequence length="112" mass="12628">MSPDTPELRIQAALELVPRLADIVVREGYDGLPWYHRFRGIGAVLSESDRPATERLREAAELLSEMYRGGRNFSDFYIPRQDWQSQKAANEKMSSLVSELRALLCVGESAAT</sequence>
<name>A0A8J3X0L8_9ACTN</name>
<protein>
    <submittedName>
        <fullName evidence="1">Uncharacterized protein</fullName>
    </submittedName>
</protein>